<dbReference type="PANTHER" id="PTHR37528">
    <property type="entry name" value="UPF0149 PROTEIN YGFB"/>
    <property type="match status" value="1"/>
</dbReference>
<accession>A0A3B0XIR2</accession>
<dbReference type="Gene3D" id="1.20.120.740">
    <property type="entry name" value="YgfB uncharacterised protein family UPF0149, PF03695"/>
    <property type="match status" value="1"/>
</dbReference>
<proteinExistence type="inferred from homology"/>
<evidence type="ECO:0008006" key="3">
    <source>
        <dbReference type="Google" id="ProtNLM"/>
    </source>
</evidence>
<dbReference type="SUPFAM" id="SSF101327">
    <property type="entry name" value="YgfB-like"/>
    <property type="match status" value="1"/>
</dbReference>
<name>A0A3B0XIR2_9ZZZZ</name>
<dbReference type="InterPro" id="IPR011978">
    <property type="entry name" value="YgfB-like"/>
</dbReference>
<evidence type="ECO:0000313" key="2">
    <source>
        <dbReference type="EMBL" id="VAW63222.1"/>
    </source>
</evidence>
<reference evidence="2" key="1">
    <citation type="submission" date="2018-06" db="EMBL/GenBank/DDBJ databases">
        <authorList>
            <person name="Zhirakovskaya E."/>
        </authorList>
    </citation>
    <scope>NUCLEOTIDE SEQUENCE</scope>
</reference>
<comment type="similarity">
    <text evidence="1">Belongs to the UPF0149 family.</text>
</comment>
<sequence>MVSRPDYISLTESLARADADLVASESHGALCGMICVAGKVELSRWLEQIFEDFDVNNMLIKEAAQLLVGLYNDTQLQLDDLVGDFQLLLPDDEDSLAQRAEALAVWCQGFTYGLAAGGLKKDHPLPEDSAELIRDMVEIARAGHDLVEDTDADEDAYMQLYEYVRMGVLLIREELRPADASTAQTLQ</sequence>
<dbReference type="Pfam" id="PF03695">
    <property type="entry name" value="UPF0149"/>
    <property type="match status" value="1"/>
</dbReference>
<organism evidence="2">
    <name type="scientific">hydrothermal vent metagenome</name>
    <dbReference type="NCBI Taxonomy" id="652676"/>
    <lineage>
        <taxon>unclassified sequences</taxon>
        <taxon>metagenomes</taxon>
        <taxon>ecological metagenomes</taxon>
    </lineage>
</organism>
<dbReference type="EMBL" id="UOFJ01000089">
    <property type="protein sequence ID" value="VAW63222.1"/>
    <property type="molecule type" value="Genomic_DNA"/>
</dbReference>
<dbReference type="PANTHER" id="PTHR37528:SF1">
    <property type="entry name" value="UPF0149 PROTEIN YGFB"/>
    <property type="match status" value="1"/>
</dbReference>
<gene>
    <name evidence="2" type="ORF">MNBD_GAMMA10-719</name>
</gene>
<dbReference type="GO" id="GO:0005829">
    <property type="term" value="C:cytosol"/>
    <property type="evidence" value="ECO:0007669"/>
    <property type="project" value="TreeGrafter"/>
</dbReference>
<protein>
    <recommendedName>
        <fullName evidence="3">YecA family protein</fullName>
    </recommendedName>
</protein>
<evidence type="ECO:0000256" key="1">
    <source>
        <dbReference type="ARBA" id="ARBA00038308"/>
    </source>
</evidence>
<dbReference type="InterPro" id="IPR036255">
    <property type="entry name" value="YgfB-like_sf"/>
</dbReference>
<dbReference type="NCBIfam" id="TIGR02292">
    <property type="entry name" value="ygfB_yecA"/>
    <property type="match status" value="1"/>
</dbReference>
<dbReference type="AlphaFoldDB" id="A0A3B0XIR2"/>